<keyword evidence="4 7" id="KW-0378">Hydrolase</keyword>
<dbReference type="PIRSF" id="PIRSF004749">
    <property type="entry name" value="Pep_def"/>
    <property type="match status" value="1"/>
</dbReference>
<organism evidence="8 9">
    <name type="scientific">Spizellomyces punctatus (strain DAOM BR117)</name>
    <dbReference type="NCBI Taxonomy" id="645134"/>
    <lineage>
        <taxon>Eukaryota</taxon>
        <taxon>Fungi</taxon>
        <taxon>Fungi incertae sedis</taxon>
        <taxon>Chytridiomycota</taxon>
        <taxon>Chytridiomycota incertae sedis</taxon>
        <taxon>Chytridiomycetes</taxon>
        <taxon>Spizellomycetales</taxon>
        <taxon>Spizellomycetaceae</taxon>
        <taxon>Spizellomyces</taxon>
    </lineage>
</organism>
<dbReference type="CDD" id="cd00487">
    <property type="entry name" value="Pep_deformylase"/>
    <property type="match status" value="1"/>
</dbReference>
<protein>
    <recommendedName>
        <fullName evidence="2 7">Peptide deformylase</fullName>
        <ecNumber evidence="2 7">3.5.1.88</ecNumber>
    </recommendedName>
</protein>
<dbReference type="FunFam" id="3.90.45.10:FF:000003">
    <property type="entry name" value="Peptide deformylase"/>
    <property type="match status" value="1"/>
</dbReference>
<dbReference type="AlphaFoldDB" id="A0A0L0HKX6"/>
<evidence type="ECO:0000256" key="2">
    <source>
        <dbReference type="ARBA" id="ARBA00012175"/>
    </source>
</evidence>
<dbReference type="GO" id="GO:0046872">
    <property type="term" value="F:metal ion binding"/>
    <property type="evidence" value="ECO:0007669"/>
    <property type="project" value="UniProtKB-KW"/>
</dbReference>
<sequence>MSAASRLTGWFRKAPTVLRAGHPSLRVKAEPIKVEDIPTQKIQRVIREMKGVFSSPYTPVVGLAAPQIGHPIRLIAYRLEDKKLLEERRIDPVPLTFLINPTLLITDKDPETKWSAEYESCESVPNYNALVKRAGHVKVEALDLKGNKVSFSTGGFLARLLQHEMDHLDGVLFTDRMDCKSFRHDKYIDKYELYTGR</sequence>
<name>A0A0L0HKX6_SPIPD</name>
<dbReference type="OMA" id="PSYEPIG"/>
<evidence type="ECO:0000256" key="1">
    <source>
        <dbReference type="ARBA" id="ARBA00010759"/>
    </source>
</evidence>
<dbReference type="VEuPathDB" id="FungiDB:SPPG_03290"/>
<dbReference type="RefSeq" id="XP_016609528.1">
    <property type="nucleotide sequence ID" value="XM_016751565.1"/>
</dbReference>
<evidence type="ECO:0000256" key="7">
    <source>
        <dbReference type="RuleBase" id="RU362111"/>
    </source>
</evidence>
<dbReference type="OrthoDB" id="276063at2759"/>
<dbReference type="PRINTS" id="PR01576">
    <property type="entry name" value="PDEFORMYLASE"/>
</dbReference>
<comment type="function">
    <text evidence="6 7">Removes the formyl group from the N-terminal Met of newly synthesized proteins.</text>
</comment>
<keyword evidence="3 7" id="KW-0479">Metal-binding</keyword>
<dbReference type="Gene3D" id="3.90.45.10">
    <property type="entry name" value="Peptide deformylase"/>
    <property type="match status" value="1"/>
</dbReference>
<dbReference type="InParanoid" id="A0A0L0HKX6"/>
<keyword evidence="9" id="KW-1185">Reference proteome</keyword>
<reference evidence="8 9" key="1">
    <citation type="submission" date="2009-08" db="EMBL/GenBank/DDBJ databases">
        <title>The Genome Sequence of Spizellomyces punctatus strain DAOM BR117.</title>
        <authorList>
            <consortium name="The Broad Institute Genome Sequencing Platform"/>
            <person name="Russ C."/>
            <person name="Cuomo C."/>
            <person name="Shea T."/>
            <person name="Young S.K."/>
            <person name="Zeng Q."/>
            <person name="Koehrsen M."/>
            <person name="Haas B."/>
            <person name="Borodovsky M."/>
            <person name="Guigo R."/>
            <person name="Alvarado L."/>
            <person name="Berlin A."/>
            <person name="Bochicchio J."/>
            <person name="Borenstein D."/>
            <person name="Chapman S."/>
            <person name="Chen Z."/>
            <person name="Engels R."/>
            <person name="Freedman E."/>
            <person name="Gellesch M."/>
            <person name="Goldberg J."/>
            <person name="Griggs A."/>
            <person name="Gujja S."/>
            <person name="Heiman D."/>
            <person name="Hepburn T."/>
            <person name="Howarth C."/>
            <person name="Jen D."/>
            <person name="Larson L."/>
            <person name="Lewis B."/>
            <person name="Mehta T."/>
            <person name="Park D."/>
            <person name="Pearson M."/>
            <person name="Roberts A."/>
            <person name="Saif S."/>
            <person name="Shenoy N."/>
            <person name="Sisk P."/>
            <person name="Stolte C."/>
            <person name="Sykes S."/>
            <person name="Thomson T."/>
            <person name="Walk T."/>
            <person name="White J."/>
            <person name="Yandava C."/>
            <person name="Burger G."/>
            <person name="Gray M.W."/>
            <person name="Holland P.W.H."/>
            <person name="King N."/>
            <person name="Lang F.B.F."/>
            <person name="Roger A.J."/>
            <person name="Ruiz-Trillo I."/>
            <person name="Lander E."/>
            <person name="Nusbaum C."/>
        </authorList>
    </citation>
    <scope>NUCLEOTIDE SEQUENCE [LARGE SCALE GENOMIC DNA]</scope>
    <source>
        <strain evidence="8 9">DAOM BR117</strain>
    </source>
</reference>
<gene>
    <name evidence="8" type="ORF">SPPG_03290</name>
</gene>
<evidence type="ECO:0000313" key="8">
    <source>
        <dbReference type="EMBL" id="KND01489.1"/>
    </source>
</evidence>
<proteinExistence type="inferred from homology"/>
<dbReference type="HAMAP" id="MF_00163">
    <property type="entry name" value="Pep_deformylase"/>
    <property type="match status" value="1"/>
</dbReference>
<evidence type="ECO:0000256" key="3">
    <source>
        <dbReference type="ARBA" id="ARBA00022723"/>
    </source>
</evidence>
<dbReference type="PANTHER" id="PTHR10458:SF2">
    <property type="entry name" value="PEPTIDE DEFORMYLASE, MITOCHONDRIAL"/>
    <property type="match status" value="1"/>
</dbReference>
<dbReference type="GeneID" id="27686820"/>
<dbReference type="EC" id="3.5.1.88" evidence="2 7"/>
<dbReference type="SUPFAM" id="SSF56420">
    <property type="entry name" value="Peptide deformylase"/>
    <property type="match status" value="1"/>
</dbReference>
<comment type="similarity">
    <text evidence="1 7">Belongs to the polypeptide deformylase family.</text>
</comment>
<dbReference type="EMBL" id="KQ257454">
    <property type="protein sequence ID" value="KND01489.1"/>
    <property type="molecule type" value="Genomic_DNA"/>
</dbReference>
<accession>A0A0L0HKX6</accession>
<dbReference type="InterPro" id="IPR036821">
    <property type="entry name" value="Peptide_deformylase_sf"/>
</dbReference>
<dbReference type="Pfam" id="PF01327">
    <property type="entry name" value="Pep_deformylase"/>
    <property type="match status" value="1"/>
</dbReference>
<comment type="catalytic activity">
    <reaction evidence="7">
        <text>N-terminal N-formyl-L-methionyl-[peptide] + H2O = N-terminal L-methionyl-[peptide] + formate</text>
        <dbReference type="Rhea" id="RHEA:24420"/>
        <dbReference type="Rhea" id="RHEA-COMP:10639"/>
        <dbReference type="Rhea" id="RHEA-COMP:10640"/>
        <dbReference type="ChEBI" id="CHEBI:15377"/>
        <dbReference type="ChEBI" id="CHEBI:15740"/>
        <dbReference type="ChEBI" id="CHEBI:49298"/>
        <dbReference type="ChEBI" id="CHEBI:64731"/>
        <dbReference type="EC" id="3.5.1.88"/>
    </reaction>
</comment>
<dbReference type="GO" id="GO:0006412">
    <property type="term" value="P:translation"/>
    <property type="evidence" value="ECO:0007669"/>
    <property type="project" value="UniProtKB-KW"/>
</dbReference>
<dbReference type="InterPro" id="IPR023635">
    <property type="entry name" value="Peptide_deformylase"/>
</dbReference>
<dbReference type="GO" id="GO:0042586">
    <property type="term" value="F:peptide deformylase activity"/>
    <property type="evidence" value="ECO:0007669"/>
    <property type="project" value="UniProtKB-EC"/>
</dbReference>
<evidence type="ECO:0000256" key="5">
    <source>
        <dbReference type="ARBA" id="ARBA00022917"/>
    </source>
</evidence>
<dbReference type="STRING" id="645134.A0A0L0HKX6"/>
<evidence type="ECO:0000256" key="4">
    <source>
        <dbReference type="ARBA" id="ARBA00022801"/>
    </source>
</evidence>
<dbReference type="PANTHER" id="PTHR10458">
    <property type="entry name" value="PEPTIDE DEFORMYLASE"/>
    <property type="match status" value="1"/>
</dbReference>
<keyword evidence="5 7" id="KW-0648">Protein biosynthesis</keyword>
<dbReference type="GO" id="GO:0005739">
    <property type="term" value="C:mitochondrion"/>
    <property type="evidence" value="ECO:0007669"/>
    <property type="project" value="TreeGrafter"/>
</dbReference>
<evidence type="ECO:0000313" key="9">
    <source>
        <dbReference type="Proteomes" id="UP000053201"/>
    </source>
</evidence>
<dbReference type="Proteomes" id="UP000053201">
    <property type="component" value="Unassembled WGS sequence"/>
</dbReference>
<dbReference type="eggNOG" id="KOG3137">
    <property type="taxonomic scope" value="Eukaryota"/>
</dbReference>
<evidence type="ECO:0000256" key="6">
    <source>
        <dbReference type="ARBA" id="ARBA00037114"/>
    </source>
</evidence>